<reference evidence="3 4" key="1">
    <citation type="journal article" date="2017" name="Antonie Van Leeuwenhoek">
        <title>Phylogenomic resolution of the bacterial genus Pantoea and its relationship with Erwinia and Tatumella.</title>
        <authorList>
            <person name="Palmer M."/>
            <person name="Steenkamp E.T."/>
            <person name="Coetzee M.P."/>
            <person name="Chan W.Y."/>
            <person name="van Zyl E."/>
            <person name="De Maayer P."/>
            <person name="Coutinho T.A."/>
            <person name="Blom J."/>
            <person name="Smits T.H."/>
            <person name="Duffy B."/>
            <person name="Venter S.N."/>
        </authorList>
    </citation>
    <scope>NUCLEOTIDE SEQUENCE [LARGE SCALE GENOMIC DNA]</scope>
    <source>
        <strain evidence="3 4">LMG 26275</strain>
    </source>
</reference>
<dbReference type="GO" id="GO:0019571">
    <property type="term" value="P:D-arabinose catabolic process"/>
    <property type="evidence" value="ECO:0007669"/>
    <property type="project" value="TreeGrafter"/>
</dbReference>
<keyword evidence="2" id="KW-0119">Carbohydrate metabolism</keyword>
<dbReference type="RefSeq" id="WP_084932530.1">
    <property type="nucleotide sequence ID" value="NZ_MLFR01000002.1"/>
</dbReference>
<protein>
    <submittedName>
        <fullName evidence="3">Signal transduction protein</fullName>
    </submittedName>
</protein>
<dbReference type="GO" id="GO:0008736">
    <property type="term" value="F:L-fucose isomerase activity"/>
    <property type="evidence" value="ECO:0007669"/>
    <property type="project" value="InterPro"/>
</dbReference>
<dbReference type="GO" id="GO:0030145">
    <property type="term" value="F:manganese ion binding"/>
    <property type="evidence" value="ECO:0007669"/>
    <property type="project" value="InterPro"/>
</dbReference>
<dbReference type="OrthoDB" id="102178at2"/>
<dbReference type="InterPro" id="IPR009015">
    <property type="entry name" value="Fucose_isomerase_N/cen_sf"/>
</dbReference>
<name>A0A1X1D3F2_9GAMM</name>
<organism evidence="3 4">
    <name type="scientific">Pantoea rwandensis</name>
    <dbReference type="NCBI Taxonomy" id="1076550"/>
    <lineage>
        <taxon>Bacteria</taxon>
        <taxon>Pseudomonadati</taxon>
        <taxon>Pseudomonadota</taxon>
        <taxon>Gammaproteobacteria</taxon>
        <taxon>Enterobacterales</taxon>
        <taxon>Erwiniaceae</taxon>
        <taxon>Pantoea</taxon>
    </lineage>
</organism>
<dbReference type="GO" id="GO:0008790">
    <property type="term" value="F:arabinose isomerase activity"/>
    <property type="evidence" value="ECO:0007669"/>
    <property type="project" value="TreeGrafter"/>
</dbReference>
<evidence type="ECO:0000256" key="1">
    <source>
        <dbReference type="ARBA" id="ARBA00023235"/>
    </source>
</evidence>
<accession>A0A1X1D3F2</accession>
<dbReference type="GO" id="GO:0042355">
    <property type="term" value="P:L-fucose catabolic process"/>
    <property type="evidence" value="ECO:0007669"/>
    <property type="project" value="TreeGrafter"/>
</dbReference>
<proteinExistence type="predicted"/>
<dbReference type="PANTHER" id="PTHR37840:SF1">
    <property type="entry name" value="L-FUCOSE ISOMERASE"/>
    <property type="match status" value="1"/>
</dbReference>
<keyword evidence="1" id="KW-0413">Isomerase</keyword>
<evidence type="ECO:0000313" key="4">
    <source>
        <dbReference type="Proteomes" id="UP000193558"/>
    </source>
</evidence>
<dbReference type="SUPFAM" id="SSF53743">
    <property type="entry name" value="FucI/AraA N-terminal and middle domains"/>
    <property type="match status" value="1"/>
</dbReference>
<dbReference type="EMBL" id="MLFR01000002">
    <property type="protein sequence ID" value="ORM71195.1"/>
    <property type="molecule type" value="Genomic_DNA"/>
</dbReference>
<comment type="caution">
    <text evidence="3">The sequence shown here is derived from an EMBL/GenBank/DDBJ whole genome shotgun (WGS) entry which is preliminary data.</text>
</comment>
<gene>
    <name evidence="3" type="ORF">HA51_04785</name>
</gene>
<sequence length="548" mass="60575">MLTVNLPAQKPQLAVADKEILLVANADLRESANLTCWPTGQKFETKLQSVLEKSGYRVKRAHQVNAERGHGFISSQREGADVFASIDPEAPVIVLITAWQYSHHVASSLVHHKGPVLLLANFEGTYPGLVGMLCMAGTLTSLGVNYSRIWSETFDDEKFHTDLSTWLRDGYVHQRIDYLHDVKASHPVMATPEGQAGRQVGEYILKNKAIVGLFDSYCMGMINGVFPQKSMIDVGIPVESLSQSALLVEMAKVPAELREACLRWYEDRGMKFNYGTDGSQELVREQVLEQCAMMIAMARFMKRFGLTGVGVQYQQGLKECCAASDFAEGAIGNAERFPIPDEHGDIIHEGKSIPCINEVDMGSAIPQVMMWQLLESLGLPSETTLHDIRWGSDYQGTYYWDMEISGAVPFAHLKGGIAGAEGHRQTPMFFPYGGSTIAGQGKAGRFIWARAHYVGTDVYMHIGTGTAVELPDAEFIRRRHATSFEWPLMNAVLDGVTRDDLMAGHQSNHLSIAYIPEEQLQAVLRAFIAQAITQNIRVSVAGDAWHAL</sequence>
<evidence type="ECO:0000313" key="3">
    <source>
        <dbReference type="EMBL" id="ORM71195.1"/>
    </source>
</evidence>
<dbReference type="AlphaFoldDB" id="A0A1X1D3F2"/>
<dbReference type="Proteomes" id="UP000193558">
    <property type="component" value="Unassembled WGS sequence"/>
</dbReference>
<dbReference type="PANTHER" id="PTHR37840">
    <property type="entry name" value="L-FUCOSE ISOMERASE"/>
    <property type="match status" value="1"/>
</dbReference>
<dbReference type="GO" id="GO:0005737">
    <property type="term" value="C:cytoplasm"/>
    <property type="evidence" value="ECO:0007669"/>
    <property type="project" value="InterPro"/>
</dbReference>
<dbReference type="InterPro" id="IPR005763">
    <property type="entry name" value="Fucose_isomerase"/>
</dbReference>
<evidence type="ECO:0000256" key="2">
    <source>
        <dbReference type="ARBA" id="ARBA00023277"/>
    </source>
</evidence>